<feature type="compositionally biased region" description="Polar residues" evidence="1">
    <location>
        <begin position="26"/>
        <end position="45"/>
    </location>
</feature>
<sequence length="234" mass="25320">MLRHERQVQDENAGVFTDRHLDGKRTQQTPMTNHTGRSGTHTGLASSKKAFGNITNCNTQPGFQTELKGQQATRRALGDITNATSQPRNSAPVAAKAAAEPAQAVSGVQPAACAQDVADLYAEEGTERCAGMTWDQQEALRERQQDAEIAARVRAFNSVPYRMPLPYLPRSALPGEGLQETVRSVLASPLEKLDLDCIQPEAFMLQLPALDWTFGGVFPETTSEAVPAEQGSDT</sequence>
<feature type="region of interest" description="Disordered" evidence="1">
    <location>
        <begin position="1"/>
        <end position="46"/>
    </location>
</feature>
<keyword evidence="3" id="KW-1185">Reference proteome</keyword>
<organism evidence="2 3">
    <name type="scientific">Coccomyxa viridis</name>
    <dbReference type="NCBI Taxonomy" id="1274662"/>
    <lineage>
        <taxon>Eukaryota</taxon>
        <taxon>Viridiplantae</taxon>
        <taxon>Chlorophyta</taxon>
        <taxon>core chlorophytes</taxon>
        <taxon>Trebouxiophyceae</taxon>
        <taxon>Trebouxiophyceae incertae sedis</taxon>
        <taxon>Coccomyxaceae</taxon>
        <taxon>Coccomyxa</taxon>
    </lineage>
</organism>
<dbReference type="EMBL" id="CAUYUE010000011">
    <property type="protein sequence ID" value="CAK0785039.1"/>
    <property type="molecule type" value="Genomic_DNA"/>
</dbReference>
<gene>
    <name evidence="2" type="ORF">CVIRNUC_008244</name>
</gene>
<accession>A0AAV1ICG1</accession>
<dbReference type="AlphaFoldDB" id="A0AAV1ICG1"/>
<proteinExistence type="predicted"/>
<evidence type="ECO:0000256" key="1">
    <source>
        <dbReference type="SAM" id="MobiDB-lite"/>
    </source>
</evidence>
<dbReference type="Proteomes" id="UP001314263">
    <property type="component" value="Unassembled WGS sequence"/>
</dbReference>
<reference evidence="2 3" key="1">
    <citation type="submission" date="2023-10" db="EMBL/GenBank/DDBJ databases">
        <authorList>
            <person name="Maclean D."/>
            <person name="Macfadyen A."/>
        </authorList>
    </citation>
    <scope>NUCLEOTIDE SEQUENCE [LARGE SCALE GENOMIC DNA]</scope>
</reference>
<comment type="caution">
    <text evidence="2">The sequence shown here is derived from an EMBL/GenBank/DDBJ whole genome shotgun (WGS) entry which is preliminary data.</text>
</comment>
<protein>
    <submittedName>
        <fullName evidence="2">Uncharacterized protein</fullName>
    </submittedName>
</protein>
<evidence type="ECO:0000313" key="3">
    <source>
        <dbReference type="Proteomes" id="UP001314263"/>
    </source>
</evidence>
<evidence type="ECO:0000313" key="2">
    <source>
        <dbReference type="EMBL" id="CAK0785039.1"/>
    </source>
</evidence>
<name>A0AAV1ICG1_9CHLO</name>